<dbReference type="Proteomes" id="UP000182725">
    <property type="component" value="Unassembled WGS sequence"/>
</dbReference>
<proteinExistence type="predicted"/>
<accession>A0A1H5M2X1</accession>
<dbReference type="RefSeq" id="WP_074712034.1">
    <property type="nucleotide sequence ID" value="NZ_FNTV01000001.1"/>
</dbReference>
<reference evidence="1 2" key="1">
    <citation type="submission" date="2016-10" db="EMBL/GenBank/DDBJ databases">
        <authorList>
            <person name="de Groot N.N."/>
        </authorList>
    </citation>
    <scope>NUCLEOTIDE SEQUENCE [LARGE SCALE GENOMIC DNA]</scope>
    <source>
        <strain evidence="1 2">DSM 22274</strain>
    </source>
</reference>
<name>A0A1H5M2X1_9MICC</name>
<sequence>MSREWVDDRSPFPLDKRWVMRCDETGCATKSEPSVQQPPLDQFVAAGWFIGKTFGDICPACLAAGIEPRDTPHQLMPEVIK</sequence>
<gene>
    <name evidence="1" type="ORF">SAMN04489740_2729</name>
</gene>
<protein>
    <submittedName>
        <fullName evidence="1">Uncharacterized protein</fullName>
    </submittedName>
</protein>
<evidence type="ECO:0000313" key="1">
    <source>
        <dbReference type="EMBL" id="SEE83719.1"/>
    </source>
</evidence>
<evidence type="ECO:0000313" key="2">
    <source>
        <dbReference type="Proteomes" id="UP000182725"/>
    </source>
</evidence>
<dbReference type="AlphaFoldDB" id="A0A1H5M2X1"/>
<organism evidence="1 2">
    <name type="scientific">Arthrobacter alpinus</name>
    <dbReference type="NCBI Taxonomy" id="656366"/>
    <lineage>
        <taxon>Bacteria</taxon>
        <taxon>Bacillati</taxon>
        <taxon>Actinomycetota</taxon>
        <taxon>Actinomycetes</taxon>
        <taxon>Micrococcales</taxon>
        <taxon>Micrococcaceae</taxon>
        <taxon>Arthrobacter</taxon>
    </lineage>
</organism>
<dbReference type="EMBL" id="FNTV01000001">
    <property type="protein sequence ID" value="SEE83719.1"/>
    <property type="molecule type" value="Genomic_DNA"/>
</dbReference>